<dbReference type="RefSeq" id="WP_017846342.1">
    <property type="nucleotide sequence ID" value="NZ_AOUH01000016.1"/>
</dbReference>
<sequence length="79" mass="9162">MEYTYKNQFHEKANVKAVLVGDSKVISPSEYIEIFLITRGYDTSPENRLRVAESLAHVPARERHSASELDHWLDCHFKS</sequence>
<name>A0A1D3JXL2_PSEVE</name>
<evidence type="ECO:0000313" key="2">
    <source>
        <dbReference type="Proteomes" id="UP000245431"/>
    </source>
</evidence>
<dbReference type="EMBL" id="LT599583">
    <property type="protein sequence ID" value="SBW80804.1"/>
    <property type="molecule type" value="Genomic_DNA"/>
</dbReference>
<dbReference type="AlphaFoldDB" id="A0A1D3JXL2"/>
<proteinExistence type="predicted"/>
<reference evidence="2" key="1">
    <citation type="submission" date="2016-07" db="EMBL/GenBank/DDBJ databases">
        <authorList>
            <person name="Florea S."/>
            <person name="Webb J.S."/>
            <person name="Jaromczyk J."/>
            <person name="Schardl C.L."/>
        </authorList>
    </citation>
    <scope>NUCLEOTIDE SEQUENCE [LARGE SCALE GENOMIC DNA]</scope>
    <source>
        <strain evidence="2">1YdBTEX2</strain>
    </source>
</reference>
<protein>
    <submittedName>
        <fullName evidence="1">Uncharacterized protein</fullName>
    </submittedName>
</protein>
<dbReference type="Proteomes" id="UP000245431">
    <property type="component" value="Chromosome PVE_r1"/>
</dbReference>
<gene>
    <name evidence="1" type="ORF">PVE_R1G2920</name>
</gene>
<accession>A0A1D3JXL2</accession>
<evidence type="ECO:0000313" key="1">
    <source>
        <dbReference type="EMBL" id="SBW80804.1"/>
    </source>
</evidence>
<organism evidence="1 2">
    <name type="scientific">Pseudomonas veronii 1YdBTEX2</name>
    <dbReference type="NCBI Taxonomy" id="1295141"/>
    <lineage>
        <taxon>Bacteria</taxon>
        <taxon>Pseudomonadati</taxon>
        <taxon>Pseudomonadota</taxon>
        <taxon>Gammaproteobacteria</taxon>
        <taxon>Pseudomonadales</taxon>
        <taxon>Pseudomonadaceae</taxon>
        <taxon>Pseudomonas</taxon>
    </lineage>
</organism>